<dbReference type="GO" id="GO:0000244">
    <property type="term" value="P:spliceosomal tri-snRNP complex assembly"/>
    <property type="evidence" value="ECO:0007669"/>
    <property type="project" value="InterPro"/>
</dbReference>
<dbReference type="SMART" id="SM00931">
    <property type="entry name" value="NOSIC"/>
    <property type="match status" value="1"/>
</dbReference>
<feature type="region of interest" description="Disordered" evidence="9">
    <location>
        <begin position="1"/>
        <end position="49"/>
    </location>
</feature>
<dbReference type="OMA" id="IGNGPMD"/>
<dbReference type="SUPFAM" id="SSF89124">
    <property type="entry name" value="Nop domain"/>
    <property type="match status" value="1"/>
</dbReference>
<dbReference type="InterPro" id="IPR002687">
    <property type="entry name" value="Nop_dom"/>
</dbReference>
<sequence length="492" mass="51120">MLTDFLADLDDLDGEGGEEEHGGEGEGHDADGGDGVDRDVPMGEAGGSAPAVVRAAPTGLLRSARLQELVTTVKSLVAAGPPDGSMSLGESHPEYAAIVACNEVCLDIDSEIDVLVRCARAAYAKRFPELESLVVAPLDYARVVLKIGDEADLTAVELAGIVPAATVMVVTVTASTTSGAPLPAEALANTIDQCRQAVELADCKAQLQAYVETRMHAVAPNLTTIVGADVAARLIGTAGGLTKLAGLPAGVVQSLGVKRRTLGGLASGGQLAHTGHIMGCALLQGTPPALRTKVARLLSGRCTLAARVDGFRSAGGEVDSSVGAKFREEILGKLDKWQEPRAFKVAKALPIPEGKTSRKRGGARARKQRERTQVTEMRVQANRVTFGVAEDTFGLDEEGIGTLAKGQGSGKLRIAAKQTKVANHTNKRIADEAKRAGPSGGATGGLTSTLAFTPVQGIELVNPRAQAEQSEGTDTYFSRAASFFSKERSARV</sequence>
<keyword evidence="7" id="KW-0539">Nucleus</keyword>
<protein>
    <recommendedName>
        <fullName evidence="10">Nop domain-containing protein</fullName>
    </recommendedName>
</protein>
<comment type="similarity">
    <text evidence="2">Belongs to the PRP31 family.</text>
</comment>
<feature type="domain" description="Nop" evidence="10">
    <location>
        <begin position="218"/>
        <end position="339"/>
    </location>
</feature>
<feature type="compositionally biased region" description="Basic residues" evidence="9">
    <location>
        <begin position="357"/>
        <end position="369"/>
    </location>
</feature>
<dbReference type="EMBL" id="JAGTXO010000007">
    <property type="protein sequence ID" value="KAG8466553.1"/>
    <property type="molecule type" value="Genomic_DNA"/>
</dbReference>
<dbReference type="GO" id="GO:0005687">
    <property type="term" value="C:U4 snRNP"/>
    <property type="evidence" value="ECO:0007669"/>
    <property type="project" value="TreeGrafter"/>
</dbReference>
<dbReference type="PANTHER" id="PTHR13904:SF0">
    <property type="entry name" value="U4_U6 SMALL NUCLEAR RIBONUCLEOPROTEIN PRP31"/>
    <property type="match status" value="1"/>
</dbReference>
<accession>A0A8J6CGC0</accession>
<evidence type="ECO:0000259" key="10">
    <source>
        <dbReference type="PROSITE" id="PS51358"/>
    </source>
</evidence>
<dbReference type="InterPro" id="IPR027105">
    <property type="entry name" value="Prp31"/>
</dbReference>
<proteinExistence type="inferred from homology"/>
<dbReference type="GO" id="GO:0003723">
    <property type="term" value="F:RNA binding"/>
    <property type="evidence" value="ECO:0007669"/>
    <property type="project" value="UniProtKB-KW"/>
</dbReference>
<evidence type="ECO:0000313" key="12">
    <source>
        <dbReference type="Proteomes" id="UP000751190"/>
    </source>
</evidence>
<evidence type="ECO:0000256" key="3">
    <source>
        <dbReference type="ARBA" id="ARBA00022664"/>
    </source>
</evidence>
<evidence type="ECO:0000256" key="1">
    <source>
        <dbReference type="ARBA" id="ARBA00004123"/>
    </source>
</evidence>
<evidence type="ECO:0000313" key="11">
    <source>
        <dbReference type="EMBL" id="KAG8466553.1"/>
    </source>
</evidence>
<dbReference type="InterPro" id="IPR042239">
    <property type="entry name" value="Nop_C"/>
</dbReference>
<keyword evidence="3" id="KW-0507">mRNA processing</keyword>
<evidence type="ECO:0000256" key="8">
    <source>
        <dbReference type="ARBA" id="ARBA00023274"/>
    </source>
</evidence>
<organism evidence="11 12">
    <name type="scientific">Diacronema lutheri</name>
    <name type="common">Unicellular marine alga</name>
    <name type="synonym">Monochrysis lutheri</name>
    <dbReference type="NCBI Taxonomy" id="2081491"/>
    <lineage>
        <taxon>Eukaryota</taxon>
        <taxon>Haptista</taxon>
        <taxon>Haptophyta</taxon>
        <taxon>Pavlovophyceae</taxon>
        <taxon>Pavlovales</taxon>
        <taxon>Pavlovaceae</taxon>
        <taxon>Diacronema</taxon>
    </lineage>
</organism>
<comment type="subcellular location">
    <subcellularLocation>
        <location evidence="1">Nucleus</location>
    </subcellularLocation>
</comment>
<keyword evidence="8" id="KW-0687">Ribonucleoprotein</keyword>
<keyword evidence="12" id="KW-1185">Reference proteome</keyword>
<dbReference type="Gene3D" id="1.10.287.4070">
    <property type="match status" value="1"/>
</dbReference>
<evidence type="ECO:0000256" key="7">
    <source>
        <dbReference type="ARBA" id="ARBA00023242"/>
    </source>
</evidence>
<name>A0A8J6CGC0_DIALT</name>
<dbReference type="Pfam" id="PF09785">
    <property type="entry name" value="Prp31_C"/>
    <property type="match status" value="1"/>
</dbReference>
<dbReference type="InterPro" id="IPR012976">
    <property type="entry name" value="NOSIC"/>
</dbReference>
<keyword evidence="4" id="KW-0747">Spliceosome</keyword>
<dbReference type="Proteomes" id="UP000751190">
    <property type="component" value="Unassembled WGS sequence"/>
</dbReference>
<evidence type="ECO:0000256" key="2">
    <source>
        <dbReference type="ARBA" id="ARBA00005572"/>
    </source>
</evidence>
<dbReference type="OrthoDB" id="4771285at2759"/>
<evidence type="ECO:0000256" key="6">
    <source>
        <dbReference type="ARBA" id="ARBA00023187"/>
    </source>
</evidence>
<feature type="compositionally biased region" description="Basic and acidic residues" evidence="9">
    <location>
        <begin position="19"/>
        <end position="41"/>
    </location>
</feature>
<evidence type="ECO:0000256" key="9">
    <source>
        <dbReference type="SAM" id="MobiDB-lite"/>
    </source>
</evidence>
<dbReference type="PROSITE" id="PS51358">
    <property type="entry name" value="NOP"/>
    <property type="match status" value="1"/>
</dbReference>
<feature type="compositionally biased region" description="Acidic residues" evidence="9">
    <location>
        <begin position="7"/>
        <end position="18"/>
    </location>
</feature>
<feature type="region of interest" description="Disordered" evidence="9">
    <location>
        <begin position="351"/>
        <end position="375"/>
    </location>
</feature>
<dbReference type="AlphaFoldDB" id="A0A8J6CGC0"/>
<keyword evidence="6" id="KW-0508">mRNA splicing</keyword>
<dbReference type="InterPro" id="IPR036070">
    <property type="entry name" value="Nop_dom_sf"/>
</dbReference>
<gene>
    <name evidence="11" type="ORF">KFE25_007932</name>
</gene>
<reference evidence="11" key="1">
    <citation type="submission" date="2021-05" db="EMBL/GenBank/DDBJ databases">
        <title>The genome of the haptophyte Pavlova lutheri (Diacronema luteri, Pavlovales) - a model for lipid biosynthesis in eukaryotic algae.</title>
        <authorList>
            <person name="Hulatt C.J."/>
            <person name="Posewitz M.C."/>
        </authorList>
    </citation>
    <scope>NUCLEOTIDE SEQUENCE</scope>
    <source>
        <strain evidence="11">NIVA-4/92</strain>
    </source>
</reference>
<evidence type="ECO:0000256" key="4">
    <source>
        <dbReference type="ARBA" id="ARBA00022728"/>
    </source>
</evidence>
<dbReference type="PANTHER" id="PTHR13904">
    <property type="entry name" value="PRE-MRNA SPLICING FACTOR PRP31"/>
    <property type="match status" value="1"/>
</dbReference>
<dbReference type="Gene3D" id="1.10.246.90">
    <property type="entry name" value="Nop domain"/>
    <property type="match status" value="1"/>
</dbReference>
<dbReference type="GO" id="GO:0046540">
    <property type="term" value="C:U4/U6 x U5 tri-snRNP complex"/>
    <property type="evidence" value="ECO:0007669"/>
    <property type="project" value="InterPro"/>
</dbReference>
<dbReference type="GO" id="GO:0071011">
    <property type="term" value="C:precatalytic spliceosome"/>
    <property type="evidence" value="ECO:0007669"/>
    <property type="project" value="TreeGrafter"/>
</dbReference>
<evidence type="ECO:0000256" key="5">
    <source>
        <dbReference type="ARBA" id="ARBA00022884"/>
    </source>
</evidence>
<dbReference type="FunFam" id="1.10.287.4070:FF:000003">
    <property type="entry name" value="U4/U6 small nuclear ribonucleoprotein PRP31"/>
    <property type="match status" value="1"/>
</dbReference>
<comment type="caution">
    <text evidence="11">The sequence shown here is derived from an EMBL/GenBank/DDBJ whole genome shotgun (WGS) entry which is preliminary data.</text>
</comment>
<keyword evidence="5" id="KW-0694">RNA-binding</keyword>
<dbReference type="Pfam" id="PF01798">
    <property type="entry name" value="Nop"/>
    <property type="match status" value="1"/>
</dbReference>
<dbReference type="InterPro" id="IPR019175">
    <property type="entry name" value="Prp31_C"/>
</dbReference>